<accession>A0A364JKN4</accession>
<evidence type="ECO:0000313" key="3">
    <source>
        <dbReference type="Proteomes" id="UP000229523"/>
    </source>
</evidence>
<dbReference type="AlphaFoldDB" id="A0A364JKN4"/>
<feature type="domain" description="HicB-like antitoxin of toxin-antitoxin system" evidence="1">
    <location>
        <begin position="10"/>
        <end position="109"/>
    </location>
</feature>
<sequence length="134" mass="15680">MERLHTNILYTADVHKENGRYWANFVEIPEAFSEADTKEALYENLIEALDVHILSLIDLGEDYPKPLNNAEDEVKGDFYMTIPMSLDRIIHSKSPKYDRRNVTIPHYLNKLAKERNIEVSKVLREALEKELLHN</sequence>
<organism evidence="2 3">
    <name type="scientific">Macrococcoides goetzii</name>
    <dbReference type="NCBI Taxonomy" id="1891097"/>
    <lineage>
        <taxon>Bacteria</taxon>
        <taxon>Bacillati</taxon>
        <taxon>Bacillota</taxon>
        <taxon>Bacilli</taxon>
        <taxon>Bacillales</taxon>
        <taxon>Staphylococcaceae</taxon>
        <taxon>Macrococcoides</taxon>
    </lineage>
</organism>
<protein>
    <recommendedName>
        <fullName evidence="1">HicB-like antitoxin of toxin-antitoxin system domain-containing protein</fullName>
    </recommendedName>
</protein>
<dbReference type="EMBL" id="MJBI02000010">
    <property type="protein sequence ID" value="RAI79182.1"/>
    <property type="molecule type" value="Genomic_DNA"/>
</dbReference>
<keyword evidence="3" id="KW-1185">Reference proteome</keyword>
<evidence type="ECO:0000259" key="1">
    <source>
        <dbReference type="Pfam" id="PF15919"/>
    </source>
</evidence>
<evidence type="ECO:0000313" key="2">
    <source>
        <dbReference type="EMBL" id="RAI79182.1"/>
    </source>
</evidence>
<dbReference type="Pfam" id="PF15919">
    <property type="entry name" value="HicB_lk_antitox"/>
    <property type="match status" value="1"/>
</dbReference>
<name>A0A364JKN4_9STAP</name>
<gene>
    <name evidence="2" type="ORF">BFS35_012580</name>
</gene>
<comment type="caution">
    <text evidence="2">The sequence shown here is derived from an EMBL/GenBank/DDBJ whole genome shotgun (WGS) entry which is preliminary data.</text>
</comment>
<dbReference type="Proteomes" id="UP000229523">
    <property type="component" value="Unassembled WGS sequence"/>
</dbReference>
<dbReference type="SUPFAM" id="SSF143100">
    <property type="entry name" value="TTHA1013/TTHA0281-like"/>
    <property type="match status" value="1"/>
</dbReference>
<reference evidence="2 3" key="1">
    <citation type="journal article" date="2018" name="Front. Microbiol.">
        <title>Description and Comparative Genomics of Macrococcus caseolyticus subsp. hominis subsp. nov., Macrococcus goetzii sp. nov., Macrococcus epidermidis sp. nov., and Macrococcus bohemicus sp. nov., Novel Macrococci From Human Clinical Material With Virulence Potential and Suspected Uptake of Foreign DNA by Natural Transformation.</title>
        <authorList>
            <person name="Maslanova I."/>
            <person name="Wertheimer Z."/>
            <person name="Sedlacek I."/>
            <person name="Svec P."/>
            <person name="Indrakova A."/>
            <person name="Kovarovic V."/>
            <person name="Schumann P."/>
            <person name="Sproer C."/>
            <person name="Kralova S."/>
            <person name="Sedo O."/>
            <person name="Kristofova L."/>
            <person name="Vrbovska V."/>
            <person name="Fuzik T."/>
            <person name="Petras P."/>
            <person name="Zdrahal Z."/>
            <person name="Ruzickova V."/>
            <person name="Doskar J."/>
            <person name="Pantucek R."/>
        </authorList>
    </citation>
    <scope>NUCLEOTIDE SEQUENCE [LARGE SCALE GENOMIC DNA]</scope>
    <source>
        <strain evidence="2 3">CCM 4927</strain>
    </source>
</reference>
<proteinExistence type="predicted"/>
<dbReference type="Gene3D" id="3.30.160.250">
    <property type="match status" value="1"/>
</dbReference>
<dbReference type="InterPro" id="IPR031807">
    <property type="entry name" value="HicB-like"/>
</dbReference>
<dbReference type="InterPro" id="IPR035069">
    <property type="entry name" value="TTHA1013/TTHA0281-like"/>
</dbReference>